<dbReference type="Proteomes" id="UP001178508">
    <property type="component" value="Chromosome 11"/>
</dbReference>
<reference evidence="3" key="1">
    <citation type="submission" date="2023-08" db="EMBL/GenBank/DDBJ databases">
        <authorList>
            <person name="Alioto T."/>
            <person name="Alioto T."/>
            <person name="Gomez Garrido J."/>
        </authorList>
    </citation>
    <scope>NUCLEOTIDE SEQUENCE</scope>
</reference>
<protein>
    <submittedName>
        <fullName evidence="3">Uncharacterized protein</fullName>
    </submittedName>
</protein>
<keyword evidence="4" id="KW-1185">Reference proteome</keyword>
<dbReference type="EMBL" id="OY660874">
    <property type="protein sequence ID" value="CAJ1067715.1"/>
    <property type="molecule type" value="Genomic_DNA"/>
</dbReference>
<name>A0AAV1G2I4_XYRNO</name>
<evidence type="ECO:0000256" key="1">
    <source>
        <dbReference type="SAM" id="MobiDB-lite"/>
    </source>
</evidence>
<feature type="compositionally biased region" description="Basic residues" evidence="1">
    <location>
        <begin position="77"/>
        <end position="89"/>
    </location>
</feature>
<feature type="region of interest" description="Disordered" evidence="1">
    <location>
        <begin position="76"/>
        <end position="128"/>
    </location>
</feature>
<sequence>MGMWGSGLGLFIQLSFQSAFNNVPQQLAGYNTHLDKHTPLELLSCSLSPLKTIGCCGGLRCQAPTADQSHFSGTVHLHSRGTLRPKAHPKSPQILPLQSKRDSQQRALPQEADASRPLSRPVRSYQLG</sequence>
<keyword evidence="2" id="KW-0732">Signal</keyword>
<feature type="signal peptide" evidence="2">
    <location>
        <begin position="1"/>
        <end position="19"/>
    </location>
</feature>
<gene>
    <name evidence="3" type="ORF">XNOV1_A025860</name>
</gene>
<evidence type="ECO:0000256" key="2">
    <source>
        <dbReference type="SAM" id="SignalP"/>
    </source>
</evidence>
<evidence type="ECO:0000313" key="4">
    <source>
        <dbReference type="Proteomes" id="UP001178508"/>
    </source>
</evidence>
<evidence type="ECO:0000313" key="3">
    <source>
        <dbReference type="EMBL" id="CAJ1067715.1"/>
    </source>
</evidence>
<feature type="chain" id="PRO_5043863880" evidence="2">
    <location>
        <begin position="20"/>
        <end position="128"/>
    </location>
</feature>
<dbReference type="AlphaFoldDB" id="A0AAV1G2I4"/>
<proteinExistence type="predicted"/>
<organism evidence="3 4">
    <name type="scientific">Xyrichtys novacula</name>
    <name type="common">Pearly razorfish</name>
    <name type="synonym">Hemipteronotus novacula</name>
    <dbReference type="NCBI Taxonomy" id="13765"/>
    <lineage>
        <taxon>Eukaryota</taxon>
        <taxon>Metazoa</taxon>
        <taxon>Chordata</taxon>
        <taxon>Craniata</taxon>
        <taxon>Vertebrata</taxon>
        <taxon>Euteleostomi</taxon>
        <taxon>Actinopterygii</taxon>
        <taxon>Neopterygii</taxon>
        <taxon>Teleostei</taxon>
        <taxon>Neoteleostei</taxon>
        <taxon>Acanthomorphata</taxon>
        <taxon>Eupercaria</taxon>
        <taxon>Labriformes</taxon>
        <taxon>Labridae</taxon>
        <taxon>Xyrichtys</taxon>
    </lineage>
</organism>
<accession>A0AAV1G2I4</accession>